<accession>A0AAD5WNG8</accession>
<organism evidence="5 6">
    <name type="scientific">Zalerion maritima</name>
    <dbReference type="NCBI Taxonomy" id="339359"/>
    <lineage>
        <taxon>Eukaryota</taxon>
        <taxon>Fungi</taxon>
        <taxon>Dikarya</taxon>
        <taxon>Ascomycota</taxon>
        <taxon>Pezizomycotina</taxon>
        <taxon>Sordariomycetes</taxon>
        <taxon>Lulworthiomycetidae</taxon>
        <taxon>Lulworthiales</taxon>
        <taxon>Lulworthiaceae</taxon>
        <taxon>Zalerion</taxon>
    </lineage>
</organism>
<comment type="caution">
    <text evidence="5">The sequence shown here is derived from an EMBL/GenBank/DDBJ whole genome shotgun (WGS) entry which is preliminary data.</text>
</comment>
<dbReference type="GO" id="GO:0070125">
    <property type="term" value="P:mitochondrial translational elongation"/>
    <property type="evidence" value="ECO:0007669"/>
    <property type="project" value="TreeGrafter"/>
</dbReference>
<dbReference type="PANTHER" id="PTHR47396:SF1">
    <property type="entry name" value="ATP-DEPENDENT HELICASE IRC3-RELATED"/>
    <property type="match status" value="1"/>
</dbReference>
<dbReference type="PROSITE" id="PS51192">
    <property type="entry name" value="HELICASE_ATP_BIND_1"/>
    <property type="match status" value="1"/>
</dbReference>
<dbReference type="CDD" id="cd18032">
    <property type="entry name" value="DEXHc_RE_I_III_res"/>
    <property type="match status" value="1"/>
</dbReference>
<gene>
    <name evidence="5" type="ORF">MKZ38_009706</name>
</gene>
<feature type="domain" description="Helicase ATP-binding" evidence="3">
    <location>
        <begin position="60"/>
        <end position="223"/>
    </location>
</feature>
<dbReference type="GO" id="GO:0036121">
    <property type="term" value="F:double-stranded DNA helicase activity"/>
    <property type="evidence" value="ECO:0007669"/>
    <property type="project" value="TreeGrafter"/>
</dbReference>
<dbReference type="CDD" id="cd18799">
    <property type="entry name" value="SF2_C_EcoAI-like"/>
    <property type="match status" value="1"/>
</dbReference>
<dbReference type="InterPro" id="IPR027417">
    <property type="entry name" value="P-loop_NTPase"/>
</dbReference>
<dbReference type="Pfam" id="PF04851">
    <property type="entry name" value="ResIII"/>
    <property type="match status" value="1"/>
</dbReference>
<dbReference type="InterPro" id="IPR014001">
    <property type="entry name" value="Helicase_ATP-bd"/>
</dbReference>
<dbReference type="EMBL" id="JAKWBI020000795">
    <property type="protein sequence ID" value="KAJ2892484.1"/>
    <property type="molecule type" value="Genomic_DNA"/>
</dbReference>
<dbReference type="PROSITE" id="PS51194">
    <property type="entry name" value="HELICASE_CTER"/>
    <property type="match status" value="1"/>
</dbReference>
<evidence type="ECO:0000259" key="3">
    <source>
        <dbReference type="PROSITE" id="PS51192"/>
    </source>
</evidence>
<sequence length="718" mass="80266">MISNLSRWLLRQPVRRRLNTPLRLLLSTASAASPPAETSVDPHKIVLRDYQEECIESVLTAVDEGHKRLGVSLATGGGKTIIFTHLIGRLQAASKDADQTLILAHRQELVEQAARHCTSTYPEKTIEIEMGKLHASGYADITVASVPSITSKDRLEKFDPGRFKLILVDEAHHIIAKTYLKTLEHFNLHRKHHASPTLVGVSATFSRSDGLALGKAIDHIVYHRDFMDMIKDKRLSDLMFTTVQSSADISGVRTAGKFADFVTSELSEAVNTPQVNAITVATWQAKGQPTRQSTLIFCVDVQHILDLCQAFCDRGIDARYVTGQTKAIKRSQILTDFKNKEFPVLLNCGVFTEGTDIPNIDCIVMARPTRSRNLLIQMIGRGMRLHPDKENCHVIDMVSTLETGIVTTPTLFGLDPDEILEEANIQDVERIKKELLHGTGSKNRKTQFSPTSGIELTDYDSVIDLLEDATDDKHIRALSRNSWVGIGENRYWLGGPTGSYLRLEKVHATLAELSHKFRKSSQTHTISNTAAYDMNMLSPPSNDDYFDDYDTNFEEVPDFGKPSQKPATVHYTLWYVAALQRNRAGKLGYGTSPYVQPRLMLIHTDFAAAVRASDMYAGKVFPHVFTNSRAKWRTGAPTPGQLMMVNKMRPKDKQLTEDDITKGQASDMITRMKFGAVKSRFAKISKVKEIAQKMVDRAKEHHEKSMKNAEVKVGPVRA</sequence>
<feature type="domain" description="Helicase C-terminal" evidence="4">
    <location>
        <begin position="274"/>
        <end position="436"/>
    </location>
</feature>
<dbReference type="GO" id="GO:0061749">
    <property type="term" value="F:forked DNA-dependent helicase activity"/>
    <property type="evidence" value="ECO:0007669"/>
    <property type="project" value="TreeGrafter"/>
</dbReference>
<proteinExistence type="predicted"/>
<keyword evidence="1" id="KW-0378">Hydrolase</keyword>
<dbReference type="PANTHER" id="PTHR47396">
    <property type="entry name" value="TYPE I RESTRICTION ENZYME ECOKI R PROTEIN"/>
    <property type="match status" value="1"/>
</dbReference>
<dbReference type="GO" id="GO:0000403">
    <property type="term" value="F:Y-form DNA binding"/>
    <property type="evidence" value="ECO:0007669"/>
    <property type="project" value="TreeGrafter"/>
</dbReference>
<dbReference type="Gene3D" id="3.40.50.300">
    <property type="entry name" value="P-loop containing nucleotide triphosphate hydrolases"/>
    <property type="match status" value="2"/>
</dbReference>
<dbReference type="SMART" id="SM00487">
    <property type="entry name" value="DEXDc"/>
    <property type="match status" value="1"/>
</dbReference>
<dbReference type="Proteomes" id="UP001201980">
    <property type="component" value="Unassembled WGS sequence"/>
</dbReference>
<dbReference type="GO" id="GO:0005524">
    <property type="term" value="F:ATP binding"/>
    <property type="evidence" value="ECO:0007669"/>
    <property type="project" value="InterPro"/>
</dbReference>
<keyword evidence="1" id="KW-0067">ATP-binding</keyword>
<dbReference type="AlphaFoldDB" id="A0AAD5WNG8"/>
<feature type="region of interest" description="Disordered" evidence="2">
    <location>
        <begin position="698"/>
        <end position="718"/>
    </location>
</feature>
<dbReference type="SUPFAM" id="SSF52540">
    <property type="entry name" value="P-loop containing nucleoside triphosphate hydrolases"/>
    <property type="match status" value="1"/>
</dbReference>
<evidence type="ECO:0000259" key="4">
    <source>
        <dbReference type="PROSITE" id="PS51194"/>
    </source>
</evidence>
<evidence type="ECO:0000313" key="6">
    <source>
        <dbReference type="Proteomes" id="UP001201980"/>
    </source>
</evidence>
<evidence type="ECO:0000256" key="1">
    <source>
        <dbReference type="ARBA" id="ARBA00022806"/>
    </source>
</evidence>
<evidence type="ECO:0000256" key="2">
    <source>
        <dbReference type="SAM" id="MobiDB-lite"/>
    </source>
</evidence>
<dbReference type="InterPro" id="IPR006935">
    <property type="entry name" value="Helicase/UvrB_N"/>
</dbReference>
<dbReference type="GO" id="GO:0005759">
    <property type="term" value="C:mitochondrial matrix"/>
    <property type="evidence" value="ECO:0007669"/>
    <property type="project" value="TreeGrafter"/>
</dbReference>
<dbReference type="InterPro" id="IPR001650">
    <property type="entry name" value="Helicase_C-like"/>
</dbReference>
<dbReference type="SMART" id="SM00490">
    <property type="entry name" value="HELICc"/>
    <property type="match status" value="1"/>
</dbReference>
<dbReference type="InterPro" id="IPR050742">
    <property type="entry name" value="Helicase_Restrict-Modif_Enz"/>
</dbReference>
<protein>
    <submittedName>
        <fullName evidence="5">Uncharacterized protein</fullName>
    </submittedName>
</protein>
<feature type="compositionally biased region" description="Basic and acidic residues" evidence="2">
    <location>
        <begin position="698"/>
        <end position="710"/>
    </location>
</feature>
<dbReference type="GO" id="GO:0032042">
    <property type="term" value="P:mitochondrial DNA metabolic process"/>
    <property type="evidence" value="ECO:0007669"/>
    <property type="project" value="TreeGrafter"/>
</dbReference>
<keyword evidence="1" id="KW-0547">Nucleotide-binding</keyword>
<dbReference type="GO" id="GO:0016787">
    <property type="term" value="F:hydrolase activity"/>
    <property type="evidence" value="ECO:0007669"/>
    <property type="project" value="InterPro"/>
</dbReference>
<dbReference type="Pfam" id="PF00271">
    <property type="entry name" value="Helicase_C"/>
    <property type="match status" value="1"/>
</dbReference>
<name>A0AAD5WNG8_9PEZI</name>
<reference evidence="5" key="1">
    <citation type="submission" date="2022-07" db="EMBL/GenBank/DDBJ databases">
        <title>Draft genome sequence of Zalerion maritima ATCC 34329, a (micro)plastics degrading marine fungus.</title>
        <authorList>
            <person name="Paco A."/>
            <person name="Goncalves M.F.M."/>
            <person name="Rocha-Santos T.A.P."/>
            <person name="Alves A."/>
        </authorList>
    </citation>
    <scope>NUCLEOTIDE SEQUENCE</scope>
    <source>
        <strain evidence="5">ATCC 34329</strain>
    </source>
</reference>
<keyword evidence="6" id="KW-1185">Reference proteome</keyword>
<keyword evidence="1" id="KW-0347">Helicase</keyword>
<evidence type="ECO:0000313" key="5">
    <source>
        <dbReference type="EMBL" id="KAJ2892484.1"/>
    </source>
</evidence>